<evidence type="ECO:0000313" key="3">
    <source>
        <dbReference type="Proteomes" id="UP000247702"/>
    </source>
</evidence>
<dbReference type="Proteomes" id="UP000615446">
    <property type="component" value="Unassembled WGS sequence"/>
</dbReference>
<accession>A0A2Z6R5E3</accession>
<dbReference type="OrthoDB" id="10537265at2759"/>
<evidence type="ECO:0000313" key="2">
    <source>
        <dbReference type="EMBL" id="GES99262.1"/>
    </source>
</evidence>
<name>A0A2Z6R5E3_9GLOM</name>
<comment type="caution">
    <text evidence="1">The sequence shown here is derived from an EMBL/GenBank/DDBJ whole genome shotgun (WGS) entry which is preliminary data.</text>
</comment>
<dbReference type="EMBL" id="BEXD01002247">
    <property type="protein sequence ID" value="GBB97627.1"/>
    <property type="molecule type" value="Genomic_DNA"/>
</dbReference>
<dbReference type="AlphaFoldDB" id="A0A2Z6R5E3"/>
<evidence type="ECO:0000313" key="1">
    <source>
        <dbReference type="EMBL" id="GBB97627.1"/>
    </source>
</evidence>
<sequence>MTTTISPEKNPILLEEEMDHFFKCIVIEEGKWLMQNGHVTEVKPFQVLMIDAYKNNFNFGTDKLNDYYSSCKTSLARVQYVDNLKDYFDRFVKNQKIYTSLDGQFTRYRMTINDYCSYLASRNPISNNSTSLRNNNSDTLLKFKIFNIMQKAGIPNGDIDDIHKNLDLIEKFIVDIDSKKI</sequence>
<gene>
    <name evidence="2" type="ORF">RCL2_002577300</name>
    <name evidence="1" type="ORF">RclHR1_03020005</name>
</gene>
<reference evidence="2" key="2">
    <citation type="submission" date="2019-10" db="EMBL/GenBank/DDBJ databases">
        <title>Conservation and host-specific expression of non-tandemly repeated heterogenous ribosome RNA gene in arbuscular mycorrhizal fungi.</title>
        <authorList>
            <person name="Maeda T."/>
            <person name="Kobayashi Y."/>
            <person name="Nakagawa T."/>
            <person name="Ezawa T."/>
            <person name="Yamaguchi K."/>
            <person name="Bino T."/>
            <person name="Nishimoto Y."/>
            <person name="Shigenobu S."/>
            <person name="Kawaguchi M."/>
        </authorList>
    </citation>
    <scope>NUCLEOTIDE SEQUENCE</scope>
    <source>
        <strain evidence="2">HR1</strain>
    </source>
</reference>
<dbReference type="EMBL" id="BLAL01000278">
    <property type="protein sequence ID" value="GES99262.1"/>
    <property type="molecule type" value="Genomic_DNA"/>
</dbReference>
<organism evidence="1 3">
    <name type="scientific">Rhizophagus clarus</name>
    <dbReference type="NCBI Taxonomy" id="94130"/>
    <lineage>
        <taxon>Eukaryota</taxon>
        <taxon>Fungi</taxon>
        <taxon>Fungi incertae sedis</taxon>
        <taxon>Mucoromycota</taxon>
        <taxon>Glomeromycotina</taxon>
        <taxon>Glomeromycetes</taxon>
        <taxon>Glomerales</taxon>
        <taxon>Glomeraceae</taxon>
        <taxon>Rhizophagus</taxon>
    </lineage>
</organism>
<keyword evidence="3" id="KW-1185">Reference proteome</keyword>
<proteinExistence type="predicted"/>
<dbReference type="Proteomes" id="UP000247702">
    <property type="component" value="Unassembled WGS sequence"/>
</dbReference>
<protein>
    <submittedName>
        <fullName evidence="1">Uncharacterized protein</fullName>
    </submittedName>
</protein>
<reference evidence="1 3" key="1">
    <citation type="submission" date="2017-11" db="EMBL/GenBank/DDBJ databases">
        <title>The genome of Rhizophagus clarus HR1 reveals common genetic basis of auxotrophy among arbuscular mycorrhizal fungi.</title>
        <authorList>
            <person name="Kobayashi Y."/>
        </authorList>
    </citation>
    <scope>NUCLEOTIDE SEQUENCE [LARGE SCALE GENOMIC DNA]</scope>
    <source>
        <strain evidence="1 3">HR1</strain>
    </source>
</reference>